<feature type="coiled-coil region" evidence="1">
    <location>
        <begin position="209"/>
        <end position="274"/>
    </location>
</feature>
<keyword evidence="1" id="KW-0175">Coiled coil</keyword>
<dbReference type="AlphaFoldDB" id="A0A545V2K8"/>
<keyword evidence="3" id="KW-1185">Reference proteome</keyword>
<name>A0A545V2K8_9HYPO</name>
<organism evidence="2 3">
    <name type="scientific">Cordyceps javanica</name>
    <dbReference type="NCBI Taxonomy" id="43265"/>
    <lineage>
        <taxon>Eukaryota</taxon>
        <taxon>Fungi</taxon>
        <taxon>Dikarya</taxon>
        <taxon>Ascomycota</taxon>
        <taxon>Pezizomycotina</taxon>
        <taxon>Sordariomycetes</taxon>
        <taxon>Hypocreomycetidae</taxon>
        <taxon>Hypocreales</taxon>
        <taxon>Cordycipitaceae</taxon>
        <taxon>Cordyceps</taxon>
    </lineage>
</organism>
<gene>
    <name evidence="2" type="ORF">IF1G_05788</name>
</gene>
<comment type="caution">
    <text evidence="2">The sequence shown here is derived from an EMBL/GenBank/DDBJ whole genome shotgun (WGS) entry which is preliminary data.</text>
</comment>
<sequence length="578" mass="65249">MLTYCSLSDALRLPLDLTVCERGNNLTAACTFSILQTSIHHTFQEHNKHSFKKHNKLFIIFTMATRIGLRSRKTSNAIMQEVLDARDTCSRQLNAFEDPNEQFENFFSWEESSVAKLEDLKQDYGRFDARFSFYTDKLATYDADTAALRRMMSRPSSRVLDLESRQSEFKLESVKFAVRHIFSDEDLAFCLLQDPDISRLLQPYRDVSVSQDENLRHQLERKNEELAQLHRDKISSDSLMQQELAQLRYHAAMNRQLQSENAALKTEFNALYRDISSSKMGIADLKATITDLRASITTKDREIKDCQFDNELLWRLASCLGGLPSTGGHWTILIKAMRSNQYISCSKSEICWNWCPAWDNVPFPPAPSHANQALCNACACLHAMLLGNSSEHARCTLQHLVTSLTTVEELHRGLALAVANCAHLAVQERLPFDLALLAGQIGALLAAKCTDCKEDYELLDAIVTGDEQQNGDIIRALPHGWDGLLCDSFQHCYKAEVSGSDSEATTTSQYVIFVKSICWYLFVDGGHDQISLRWISHECLRMGTYSKRGMCLREGSGSGAKIDFGPVGDEAFDDLMLI</sequence>
<accession>A0A545V2K8</accession>
<evidence type="ECO:0000256" key="1">
    <source>
        <dbReference type="SAM" id="Coils"/>
    </source>
</evidence>
<protein>
    <submittedName>
        <fullName evidence="2">Uncharacterized protein</fullName>
    </submittedName>
</protein>
<proteinExistence type="predicted"/>
<dbReference type="Proteomes" id="UP000315783">
    <property type="component" value="Unassembled WGS sequence"/>
</dbReference>
<reference evidence="2 3" key="1">
    <citation type="journal article" date="2019" name="Appl. Microbiol. Biotechnol.">
        <title>Genome sequence of Isaria javanica and comparative genome analysis insights into family S53 peptidase evolution in fungal entomopathogens.</title>
        <authorList>
            <person name="Lin R."/>
            <person name="Zhang X."/>
            <person name="Xin B."/>
            <person name="Zou M."/>
            <person name="Gao Y."/>
            <person name="Qin F."/>
            <person name="Hu Q."/>
            <person name="Xie B."/>
            <person name="Cheng X."/>
        </authorList>
    </citation>
    <scope>NUCLEOTIDE SEQUENCE [LARGE SCALE GENOMIC DNA]</scope>
    <source>
        <strain evidence="2 3">IJ1G</strain>
    </source>
</reference>
<evidence type="ECO:0000313" key="2">
    <source>
        <dbReference type="EMBL" id="TQV95959.1"/>
    </source>
</evidence>
<evidence type="ECO:0000313" key="3">
    <source>
        <dbReference type="Proteomes" id="UP000315783"/>
    </source>
</evidence>
<dbReference type="EMBL" id="SPUK01000007">
    <property type="protein sequence ID" value="TQV95959.1"/>
    <property type="molecule type" value="Genomic_DNA"/>
</dbReference>